<organism evidence="2 3">
    <name type="scientific">Mycolicibacterium mucogenicum</name>
    <name type="common">Mycobacterium mucogenicum</name>
    <dbReference type="NCBI Taxonomy" id="56689"/>
    <lineage>
        <taxon>Bacteria</taxon>
        <taxon>Bacillati</taxon>
        <taxon>Actinomycetota</taxon>
        <taxon>Actinomycetes</taxon>
        <taxon>Mycobacteriales</taxon>
        <taxon>Mycobacteriaceae</taxon>
        <taxon>Mycolicibacterium</taxon>
    </lineage>
</organism>
<dbReference type="InterPro" id="IPR003779">
    <property type="entry name" value="CMD-like"/>
</dbReference>
<dbReference type="NCBIfam" id="TIGR00778">
    <property type="entry name" value="ahpD_dom"/>
    <property type="match status" value="1"/>
</dbReference>
<dbReference type="OrthoDB" id="122912at2"/>
<name>A0A1A3HAR5_MYCMU</name>
<dbReference type="SUPFAM" id="SSF69118">
    <property type="entry name" value="AhpD-like"/>
    <property type="match status" value="1"/>
</dbReference>
<dbReference type="Proteomes" id="UP000093898">
    <property type="component" value="Unassembled WGS sequence"/>
</dbReference>
<dbReference type="AlphaFoldDB" id="A0A1A3HAR5"/>
<proteinExistence type="predicted"/>
<evidence type="ECO:0000313" key="3">
    <source>
        <dbReference type="Proteomes" id="UP000093898"/>
    </source>
</evidence>
<evidence type="ECO:0000313" key="2">
    <source>
        <dbReference type="EMBL" id="OBJ45377.1"/>
    </source>
</evidence>
<dbReference type="PANTHER" id="PTHR35446:SF3">
    <property type="entry name" value="CMD DOMAIN-CONTAINING PROTEIN"/>
    <property type="match status" value="1"/>
</dbReference>
<evidence type="ECO:0000259" key="1">
    <source>
        <dbReference type="Pfam" id="PF02627"/>
    </source>
</evidence>
<dbReference type="Gene3D" id="1.20.1290.10">
    <property type="entry name" value="AhpD-like"/>
    <property type="match status" value="1"/>
</dbReference>
<protein>
    <recommendedName>
        <fullName evidence="1">Carboxymuconolactone decarboxylase-like domain-containing protein</fullName>
    </recommendedName>
</protein>
<sequence length="183" mass="19869">MVEFTVHTQDSAPQGAKALLEQVKKHTGFIPNFYGVLAESPQALAAYQGLSEQFLRSSLSTAAKHVVWLTASERNGCRYCVAAHSAAASAARVDQAVIDAIRQDKPIDDSELEAVRQFTASLVDDAGWVHDDKVQAFLDAGHTRRQVLDVITGVAQKTLSNYTNHLAHTPLDAILAPLHWTPA</sequence>
<gene>
    <name evidence="2" type="ORF">A5630_14080</name>
</gene>
<accession>A0A1A3HAR5</accession>
<dbReference type="Pfam" id="PF02627">
    <property type="entry name" value="CMD"/>
    <property type="match status" value="1"/>
</dbReference>
<reference evidence="2 3" key="1">
    <citation type="submission" date="2016-06" db="EMBL/GenBank/DDBJ databases">
        <authorList>
            <person name="Kjaerup R.B."/>
            <person name="Dalgaard T.S."/>
            <person name="Juul-Madsen H.R."/>
        </authorList>
    </citation>
    <scope>NUCLEOTIDE SEQUENCE [LARGE SCALE GENOMIC DNA]</scope>
    <source>
        <strain evidence="2 3">1127319.6</strain>
    </source>
</reference>
<dbReference type="PANTHER" id="PTHR35446">
    <property type="entry name" value="SI:CH211-175M2.5"/>
    <property type="match status" value="1"/>
</dbReference>
<comment type="caution">
    <text evidence="2">The sequence shown here is derived from an EMBL/GenBank/DDBJ whole genome shotgun (WGS) entry which is preliminary data.</text>
</comment>
<dbReference type="RefSeq" id="WP_064979172.1">
    <property type="nucleotide sequence ID" value="NZ_LZLC01000038.1"/>
</dbReference>
<dbReference type="EMBL" id="LZLC01000038">
    <property type="protein sequence ID" value="OBJ45377.1"/>
    <property type="molecule type" value="Genomic_DNA"/>
</dbReference>
<dbReference type="InterPro" id="IPR029032">
    <property type="entry name" value="AhpD-like"/>
</dbReference>
<feature type="domain" description="Carboxymuconolactone decarboxylase-like" evidence="1">
    <location>
        <begin position="41"/>
        <end position="109"/>
    </location>
</feature>
<dbReference type="GO" id="GO:0051920">
    <property type="term" value="F:peroxiredoxin activity"/>
    <property type="evidence" value="ECO:0007669"/>
    <property type="project" value="InterPro"/>
</dbReference>
<dbReference type="InterPro" id="IPR004675">
    <property type="entry name" value="AhpD_core"/>
</dbReference>